<gene>
    <name evidence="8" type="ORF">A3H60_00650</name>
</gene>
<evidence type="ECO:0000259" key="7">
    <source>
        <dbReference type="Pfam" id="PF09335"/>
    </source>
</evidence>
<dbReference type="Proteomes" id="UP000177202">
    <property type="component" value="Unassembled WGS sequence"/>
</dbReference>
<dbReference type="InterPro" id="IPR032816">
    <property type="entry name" value="VTT_dom"/>
</dbReference>
<evidence type="ECO:0000313" key="9">
    <source>
        <dbReference type="Proteomes" id="UP000177202"/>
    </source>
</evidence>
<evidence type="ECO:0000256" key="4">
    <source>
        <dbReference type="ARBA" id="ARBA00022989"/>
    </source>
</evidence>
<dbReference type="InterPro" id="IPR015414">
    <property type="entry name" value="TMEM64"/>
</dbReference>
<feature type="transmembrane region" description="Helical" evidence="6">
    <location>
        <begin position="84"/>
        <end position="106"/>
    </location>
</feature>
<protein>
    <recommendedName>
        <fullName evidence="6">TVP38/TMEM64 family membrane protein</fullName>
    </recommendedName>
</protein>
<feature type="transmembrane region" description="Helical" evidence="6">
    <location>
        <begin position="164"/>
        <end position="186"/>
    </location>
</feature>
<evidence type="ECO:0000256" key="3">
    <source>
        <dbReference type="ARBA" id="ARBA00022692"/>
    </source>
</evidence>
<comment type="similarity">
    <text evidence="6">Belongs to the TVP38/TMEM64 family.</text>
</comment>
<keyword evidence="3 6" id="KW-0812">Transmembrane</keyword>
<feature type="transmembrane region" description="Helical" evidence="6">
    <location>
        <begin position="45"/>
        <end position="64"/>
    </location>
</feature>
<evidence type="ECO:0000256" key="2">
    <source>
        <dbReference type="ARBA" id="ARBA00022475"/>
    </source>
</evidence>
<name>A0A1G2UK87_9BACT</name>
<evidence type="ECO:0000256" key="1">
    <source>
        <dbReference type="ARBA" id="ARBA00004651"/>
    </source>
</evidence>
<proteinExistence type="inferred from homology"/>
<accession>A0A1G2UK87</accession>
<reference evidence="8 9" key="1">
    <citation type="journal article" date="2016" name="Nat. Commun.">
        <title>Thousands of microbial genomes shed light on interconnected biogeochemical processes in an aquifer system.</title>
        <authorList>
            <person name="Anantharaman K."/>
            <person name="Brown C.T."/>
            <person name="Hug L.A."/>
            <person name="Sharon I."/>
            <person name="Castelle C.J."/>
            <person name="Probst A.J."/>
            <person name="Thomas B.C."/>
            <person name="Singh A."/>
            <person name="Wilkins M.J."/>
            <person name="Karaoz U."/>
            <person name="Brodie E.L."/>
            <person name="Williams K.H."/>
            <person name="Hubbard S.S."/>
            <person name="Banfield J.F."/>
        </authorList>
    </citation>
    <scope>NUCLEOTIDE SEQUENCE [LARGE SCALE GENOMIC DNA]</scope>
</reference>
<keyword evidence="2 6" id="KW-1003">Cell membrane</keyword>
<keyword evidence="5 6" id="KW-0472">Membrane</keyword>
<organism evidence="8 9">
    <name type="scientific">Candidatus Zambryskibacteria bacterium RIFCSPLOWO2_02_FULL_44_12b</name>
    <dbReference type="NCBI Taxonomy" id="1802772"/>
    <lineage>
        <taxon>Bacteria</taxon>
        <taxon>Candidatus Zambryskiibacteriota</taxon>
    </lineage>
</organism>
<evidence type="ECO:0000256" key="6">
    <source>
        <dbReference type="RuleBase" id="RU366058"/>
    </source>
</evidence>
<dbReference type="AlphaFoldDB" id="A0A1G2UK87"/>
<feature type="transmembrane region" description="Helical" evidence="6">
    <location>
        <begin position="192"/>
        <end position="215"/>
    </location>
</feature>
<dbReference type="PANTHER" id="PTHR12677">
    <property type="entry name" value="GOLGI APPARATUS MEMBRANE PROTEIN TVP38-RELATED"/>
    <property type="match status" value="1"/>
</dbReference>
<evidence type="ECO:0000313" key="8">
    <source>
        <dbReference type="EMBL" id="OHB09610.1"/>
    </source>
</evidence>
<dbReference type="EMBL" id="MHWP01000030">
    <property type="protein sequence ID" value="OHB09610.1"/>
    <property type="molecule type" value="Genomic_DNA"/>
</dbReference>
<comment type="subcellular location">
    <subcellularLocation>
        <location evidence="1 6">Cell membrane</location>
        <topology evidence="1 6">Multi-pass membrane protein</topology>
    </subcellularLocation>
</comment>
<sequence length="222" mass="24455">MDQNTDNPKPTEQVNYIGVAITILVLVGLTFLFDMEKIQEWIKIAGIWAPLIFIFLKTSTIVIAPLSGSPLYPLVGLLFGFWPGILYIVVGDFLGYTISFSISRLFGQKVMNKFLSGKEEGLVARIVDHVSDARGFLHACMTLFAMPELLSYGAGLSRLPYLKFISILMPLSVIAASILVFFGSILNLDSKSILISLGVPVFFAIVILIGGTLFMKSLKQKR</sequence>
<dbReference type="STRING" id="1802772.A3H60_00650"/>
<keyword evidence="4 6" id="KW-1133">Transmembrane helix</keyword>
<feature type="transmembrane region" description="Helical" evidence="6">
    <location>
        <begin position="14"/>
        <end position="33"/>
    </location>
</feature>
<feature type="domain" description="VTT" evidence="7">
    <location>
        <begin position="69"/>
        <end position="184"/>
    </location>
</feature>
<dbReference type="Pfam" id="PF09335">
    <property type="entry name" value="VTT_dom"/>
    <property type="match status" value="1"/>
</dbReference>
<dbReference type="GO" id="GO:0005886">
    <property type="term" value="C:plasma membrane"/>
    <property type="evidence" value="ECO:0007669"/>
    <property type="project" value="UniProtKB-SubCell"/>
</dbReference>
<evidence type="ECO:0000256" key="5">
    <source>
        <dbReference type="ARBA" id="ARBA00023136"/>
    </source>
</evidence>
<comment type="caution">
    <text evidence="8">The sequence shown here is derived from an EMBL/GenBank/DDBJ whole genome shotgun (WGS) entry which is preliminary data.</text>
</comment>
<dbReference type="PANTHER" id="PTHR12677:SF59">
    <property type="entry name" value="GOLGI APPARATUS MEMBRANE PROTEIN TVP38-RELATED"/>
    <property type="match status" value="1"/>
</dbReference>